<reference evidence="1" key="1">
    <citation type="submission" date="2023-05" db="EMBL/GenBank/DDBJ databases">
        <title>Nepenthes gracilis genome sequencing.</title>
        <authorList>
            <person name="Fukushima K."/>
        </authorList>
    </citation>
    <scope>NUCLEOTIDE SEQUENCE</scope>
    <source>
        <strain evidence="1">SING2019-196</strain>
    </source>
</reference>
<dbReference type="AlphaFoldDB" id="A0AAD3SHF0"/>
<sequence>MLERSAHNASLRPVRFVMETIALKASTRPLMAPRSDSLEGDLPCLDVRAPVSKVHNPVPTLLKVGEDPAKKDFRSSQKDPLTCTFPCLPLRFSISRVPDGLASSHPENSWLKIVQFEEGAHCFQLYFFPPCMNEEMVLVQPLPQVAFRRAELWKNTLVECFIEKKKKNFPSLWSKPLPASNGGDLASPMPRDESKLLYAIFLVTRVDQSCSEEEVVEICVEY</sequence>
<dbReference type="Proteomes" id="UP001279734">
    <property type="component" value="Unassembled WGS sequence"/>
</dbReference>
<evidence type="ECO:0000313" key="1">
    <source>
        <dbReference type="EMBL" id="GMH10541.1"/>
    </source>
</evidence>
<evidence type="ECO:0000313" key="2">
    <source>
        <dbReference type="Proteomes" id="UP001279734"/>
    </source>
</evidence>
<name>A0AAD3SHF0_NEPGR</name>
<dbReference type="EMBL" id="BSYO01000010">
    <property type="protein sequence ID" value="GMH10541.1"/>
    <property type="molecule type" value="Genomic_DNA"/>
</dbReference>
<accession>A0AAD3SHF0</accession>
<protein>
    <submittedName>
        <fullName evidence="1">Uncharacterized protein</fullName>
    </submittedName>
</protein>
<gene>
    <name evidence="1" type="ORF">Nepgr_012382</name>
</gene>
<comment type="caution">
    <text evidence="1">The sequence shown here is derived from an EMBL/GenBank/DDBJ whole genome shotgun (WGS) entry which is preliminary data.</text>
</comment>
<keyword evidence="2" id="KW-1185">Reference proteome</keyword>
<organism evidence="1 2">
    <name type="scientific">Nepenthes gracilis</name>
    <name type="common">Slender pitcher plant</name>
    <dbReference type="NCBI Taxonomy" id="150966"/>
    <lineage>
        <taxon>Eukaryota</taxon>
        <taxon>Viridiplantae</taxon>
        <taxon>Streptophyta</taxon>
        <taxon>Embryophyta</taxon>
        <taxon>Tracheophyta</taxon>
        <taxon>Spermatophyta</taxon>
        <taxon>Magnoliopsida</taxon>
        <taxon>eudicotyledons</taxon>
        <taxon>Gunneridae</taxon>
        <taxon>Pentapetalae</taxon>
        <taxon>Caryophyllales</taxon>
        <taxon>Nepenthaceae</taxon>
        <taxon>Nepenthes</taxon>
    </lineage>
</organism>
<proteinExistence type="predicted"/>